<evidence type="ECO:0000313" key="2">
    <source>
        <dbReference type="Proteomes" id="UP001642260"/>
    </source>
</evidence>
<sequence>MNKLSPSENNSTCDLDITIRITDYNPTTTARLDVDHVIKDFEGMIRLPKAEEVNTTCTICLENYTRAYLQFSLHGSMDL</sequence>
<accession>A0ABC8KUP4</accession>
<protein>
    <submittedName>
        <fullName evidence="1">Uncharacterized protein</fullName>
    </submittedName>
</protein>
<evidence type="ECO:0000313" key="1">
    <source>
        <dbReference type="EMBL" id="CAH8362545.1"/>
    </source>
</evidence>
<organism evidence="1 2">
    <name type="scientific">Eruca vesicaria subsp. sativa</name>
    <name type="common">Garden rocket</name>
    <name type="synonym">Eruca sativa</name>
    <dbReference type="NCBI Taxonomy" id="29727"/>
    <lineage>
        <taxon>Eukaryota</taxon>
        <taxon>Viridiplantae</taxon>
        <taxon>Streptophyta</taxon>
        <taxon>Embryophyta</taxon>
        <taxon>Tracheophyta</taxon>
        <taxon>Spermatophyta</taxon>
        <taxon>Magnoliopsida</taxon>
        <taxon>eudicotyledons</taxon>
        <taxon>Gunneridae</taxon>
        <taxon>Pentapetalae</taxon>
        <taxon>rosids</taxon>
        <taxon>malvids</taxon>
        <taxon>Brassicales</taxon>
        <taxon>Brassicaceae</taxon>
        <taxon>Brassiceae</taxon>
        <taxon>Eruca</taxon>
    </lineage>
</organism>
<dbReference type="AlphaFoldDB" id="A0ABC8KUP4"/>
<dbReference type="EMBL" id="CAKOAT010335154">
    <property type="protein sequence ID" value="CAH8362545.1"/>
    <property type="molecule type" value="Genomic_DNA"/>
</dbReference>
<proteinExistence type="predicted"/>
<name>A0ABC8KUP4_ERUVS</name>
<keyword evidence="2" id="KW-1185">Reference proteome</keyword>
<gene>
    <name evidence="1" type="ORF">ERUC_LOCUS28301</name>
</gene>
<reference evidence="1 2" key="1">
    <citation type="submission" date="2022-03" db="EMBL/GenBank/DDBJ databases">
        <authorList>
            <person name="Macdonald S."/>
            <person name="Ahmed S."/>
            <person name="Newling K."/>
        </authorList>
    </citation>
    <scope>NUCLEOTIDE SEQUENCE [LARGE SCALE GENOMIC DNA]</scope>
</reference>
<dbReference type="Proteomes" id="UP001642260">
    <property type="component" value="Unassembled WGS sequence"/>
</dbReference>
<comment type="caution">
    <text evidence="1">The sequence shown here is derived from an EMBL/GenBank/DDBJ whole genome shotgun (WGS) entry which is preliminary data.</text>
</comment>